<dbReference type="EMBL" id="AYRZ02000003">
    <property type="protein sequence ID" value="PHT87702.1"/>
    <property type="molecule type" value="Genomic_DNA"/>
</dbReference>
<keyword evidence="1" id="KW-1133">Transmembrane helix</keyword>
<proteinExistence type="predicted"/>
<keyword evidence="1" id="KW-0812">Transmembrane</keyword>
<organism evidence="2 3">
    <name type="scientific">Capsicum annuum</name>
    <name type="common">Capsicum pepper</name>
    <dbReference type="NCBI Taxonomy" id="4072"/>
    <lineage>
        <taxon>Eukaryota</taxon>
        <taxon>Viridiplantae</taxon>
        <taxon>Streptophyta</taxon>
        <taxon>Embryophyta</taxon>
        <taxon>Tracheophyta</taxon>
        <taxon>Spermatophyta</taxon>
        <taxon>Magnoliopsida</taxon>
        <taxon>eudicotyledons</taxon>
        <taxon>Gunneridae</taxon>
        <taxon>Pentapetalae</taxon>
        <taxon>asterids</taxon>
        <taxon>lamiids</taxon>
        <taxon>Solanales</taxon>
        <taxon>Solanaceae</taxon>
        <taxon>Solanoideae</taxon>
        <taxon>Capsiceae</taxon>
        <taxon>Capsicum</taxon>
    </lineage>
</organism>
<reference evidence="2 3" key="2">
    <citation type="journal article" date="2017" name="Genome Biol.">
        <title>New reference genome sequences of hot pepper reveal the massive evolution of plant disease-resistance genes by retroduplication.</title>
        <authorList>
            <person name="Kim S."/>
            <person name="Park J."/>
            <person name="Yeom S.I."/>
            <person name="Kim Y.M."/>
            <person name="Seo E."/>
            <person name="Kim K.T."/>
            <person name="Kim M.S."/>
            <person name="Lee J.M."/>
            <person name="Cheong K."/>
            <person name="Shin H.S."/>
            <person name="Kim S.B."/>
            <person name="Han K."/>
            <person name="Lee J."/>
            <person name="Park M."/>
            <person name="Lee H.A."/>
            <person name="Lee H.Y."/>
            <person name="Lee Y."/>
            <person name="Oh S."/>
            <person name="Lee J.H."/>
            <person name="Choi E."/>
            <person name="Choi E."/>
            <person name="Lee S.E."/>
            <person name="Jeon J."/>
            <person name="Kim H."/>
            <person name="Choi G."/>
            <person name="Song H."/>
            <person name="Lee J."/>
            <person name="Lee S.C."/>
            <person name="Kwon J.K."/>
            <person name="Lee H.Y."/>
            <person name="Koo N."/>
            <person name="Hong Y."/>
            <person name="Kim R.W."/>
            <person name="Kang W.H."/>
            <person name="Huh J.H."/>
            <person name="Kang B.C."/>
            <person name="Yang T.J."/>
            <person name="Lee Y.H."/>
            <person name="Bennetzen J.L."/>
            <person name="Choi D."/>
        </authorList>
    </citation>
    <scope>NUCLEOTIDE SEQUENCE [LARGE SCALE GENOMIC DNA]</scope>
    <source>
        <strain evidence="3">cv. CM334</strain>
    </source>
</reference>
<feature type="transmembrane region" description="Helical" evidence="1">
    <location>
        <begin position="126"/>
        <end position="146"/>
    </location>
</feature>
<dbReference type="Gramene" id="PHT87702">
    <property type="protein sequence ID" value="PHT87702"/>
    <property type="gene ID" value="T459_09808"/>
</dbReference>
<comment type="caution">
    <text evidence="2">The sequence shown here is derived from an EMBL/GenBank/DDBJ whole genome shotgun (WGS) entry which is preliminary data.</text>
</comment>
<keyword evidence="3" id="KW-1185">Reference proteome</keyword>
<name>A0A2G3A0E5_CAPAN</name>
<evidence type="ECO:0000256" key="1">
    <source>
        <dbReference type="SAM" id="Phobius"/>
    </source>
</evidence>
<dbReference type="AlphaFoldDB" id="A0A2G3A0E5"/>
<reference evidence="2 3" key="1">
    <citation type="journal article" date="2014" name="Nat. Genet.">
        <title>Genome sequence of the hot pepper provides insights into the evolution of pungency in Capsicum species.</title>
        <authorList>
            <person name="Kim S."/>
            <person name="Park M."/>
            <person name="Yeom S.I."/>
            <person name="Kim Y.M."/>
            <person name="Lee J.M."/>
            <person name="Lee H.A."/>
            <person name="Seo E."/>
            <person name="Choi J."/>
            <person name="Cheong K."/>
            <person name="Kim K.T."/>
            <person name="Jung K."/>
            <person name="Lee G.W."/>
            <person name="Oh S.K."/>
            <person name="Bae C."/>
            <person name="Kim S.B."/>
            <person name="Lee H.Y."/>
            <person name="Kim S.Y."/>
            <person name="Kim M.S."/>
            <person name="Kang B.C."/>
            <person name="Jo Y.D."/>
            <person name="Yang H.B."/>
            <person name="Jeong H.J."/>
            <person name="Kang W.H."/>
            <person name="Kwon J.K."/>
            <person name="Shin C."/>
            <person name="Lim J.Y."/>
            <person name="Park J.H."/>
            <person name="Huh J.H."/>
            <person name="Kim J.S."/>
            <person name="Kim B.D."/>
            <person name="Cohen O."/>
            <person name="Paran I."/>
            <person name="Suh M.C."/>
            <person name="Lee S.B."/>
            <person name="Kim Y.K."/>
            <person name="Shin Y."/>
            <person name="Noh S.J."/>
            <person name="Park J."/>
            <person name="Seo Y.S."/>
            <person name="Kwon S.Y."/>
            <person name="Kim H.A."/>
            <person name="Park J.M."/>
            <person name="Kim H.J."/>
            <person name="Choi S.B."/>
            <person name="Bosland P.W."/>
            <person name="Reeves G."/>
            <person name="Jo S.H."/>
            <person name="Lee B.W."/>
            <person name="Cho H.T."/>
            <person name="Choi H.S."/>
            <person name="Lee M.S."/>
            <person name="Yu Y."/>
            <person name="Do Choi Y."/>
            <person name="Park B.S."/>
            <person name="van Deynze A."/>
            <person name="Ashrafi H."/>
            <person name="Hill T."/>
            <person name="Kim W.T."/>
            <person name="Pai H.S."/>
            <person name="Ahn H.K."/>
            <person name="Yeam I."/>
            <person name="Giovannoni J.J."/>
            <person name="Rose J.K."/>
            <person name="Sorensen I."/>
            <person name="Lee S.J."/>
            <person name="Kim R.W."/>
            <person name="Choi I.Y."/>
            <person name="Choi B.S."/>
            <person name="Lim J.S."/>
            <person name="Lee Y.H."/>
            <person name="Choi D."/>
        </authorList>
    </citation>
    <scope>NUCLEOTIDE SEQUENCE [LARGE SCALE GENOMIC DNA]</scope>
    <source>
        <strain evidence="3">cv. CM334</strain>
    </source>
</reference>
<dbReference type="STRING" id="4072.A0A2G3A0E5"/>
<evidence type="ECO:0000313" key="3">
    <source>
        <dbReference type="Proteomes" id="UP000222542"/>
    </source>
</evidence>
<gene>
    <name evidence="2" type="ORF">T459_09808</name>
</gene>
<protein>
    <recommendedName>
        <fullName evidence="4">Zinc finger GRF-type domain-containing protein</fullName>
    </recommendedName>
</protein>
<evidence type="ECO:0000313" key="2">
    <source>
        <dbReference type="EMBL" id="PHT87702.1"/>
    </source>
</evidence>
<dbReference type="Proteomes" id="UP000222542">
    <property type="component" value="Unassembled WGS sequence"/>
</dbReference>
<sequence length="155" mass="18196">MTSWTSRNPSRRCWTCPYYGNARSCDFWLWKDDSIDERSKFVIPKLLGRIGELEEIVESSTNCAFCEHKIVDDKTTSTTKSVESKIDINKIELQIDNFQDDLKMMKANEKKWKIKLAKSKKREKQLWTTPICVCILGVSFLFQFMFLKGALRRLP</sequence>
<evidence type="ECO:0008006" key="4">
    <source>
        <dbReference type="Google" id="ProtNLM"/>
    </source>
</evidence>
<dbReference type="OMA" id="TNCAFCE"/>
<keyword evidence="1" id="KW-0472">Membrane</keyword>
<accession>A0A2G3A0E5</accession>